<accession>A0A0M8P7T9</accession>
<sequence length="71" mass="7411">MPPSVISTPPSVAVSPGKSHMETSALPPFTVPPGWTSNPSSPHYQEESVGPDSEGQIIARSYGLQRACYGG</sequence>
<proteinExistence type="predicted"/>
<dbReference type="Proteomes" id="UP000037696">
    <property type="component" value="Unassembled WGS sequence"/>
</dbReference>
<dbReference type="AlphaFoldDB" id="A0A0M8P7T9"/>
<evidence type="ECO:0000313" key="3">
    <source>
        <dbReference type="Proteomes" id="UP000037696"/>
    </source>
</evidence>
<dbReference type="EMBL" id="LHQQ01000045">
    <property type="protein sequence ID" value="KOS45317.1"/>
    <property type="molecule type" value="Genomic_DNA"/>
</dbReference>
<protein>
    <submittedName>
        <fullName evidence="2">Uncharacterized protein</fullName>
    </submittedName>
</protein>
<keyword evidence="3" id="KW-1185">Reference proteome</keyword>
<feature type="compositionally biased region" description="Polar residues" evidence="1">
    <location>
        <begin position="1"/>
        <end position="10"/>
    </location>
</feature>
<evidence type="ECO:0000256" key="1">
    <source>
        <dbReference type="SAM" id="MobiDB-lite"/>
    </source>
</evidence>
<organism evidence="2 3">
    <name type="scientific">Penicillium nordicum</name>
    <dbReference type="NCBI Taxonomy" id="229535"/>
    <lineage>
        <taxon>Eukaryota</taxon>
        <taxon>Fungi</taxon>
        <taxon>Dikarya</taxon>
        <taxon>Ascomycota</taxon>
        <taxon>Pezizomycotina</taxon>
        <taxon>Eurotiomycetes</taxon>
        <taxon>Eurotiomycetidae</taxon>
        <taxon>Eurotiales</taxon>
        <taxon>Aspergillaceae</taxon>
        <taxon>Penicillium</taxon>
    </lineage>
</organism>
<gene>
    <name evidence="2" type="ORF">ACN38_g3731</name>
</gene>
<dbReference type="OrthoDB" id="5350472at2759"/>
<name>A0A0M8P7T9_9EURO</name>
<evidence type="ECO:0000313" key="2">
    <source>
        <dbReference type="EMBL" id="KOS45317.1"/>
    </source>
</evidence>
<comment type="caution">
    <text evidence="2">The sequence shown here is derived from an EMBL/GenBank/DDBJ whole genome shotgun (WGS) entry which is preliminary data.</text>
</comment>
<feature type="region of interest" description="Disordered" evidence="1">
    <location>
        <begin position="1"/>
        <end position="53"/>
    </location>
</feature>
<reference evidence="2 3" key="1">
    <citation type="submission" date="2015-08" db="EMBL/GenBank/DDBJ databases">
        <title>Genome sequencing of Penicillium nordicum.</title>
        <authorList>
            <person name="Nguyen H.D."/>
            <person name="Seifert K.A."/>
        </authorList>
    </citation>
    <scope>NUCLEOTIDE SEQUENCE [LARGE SCALE GENOMIC DNA]</scope>
    <source>
        <strain evidence="2 3">DAOMC 185683</strain>
    </source>
</reference>